<name>A0ABN7WFS8_GIGMA</name>
<protein>
    <submittedName>
        <fullName evidence="1">30392_t:CDS:1</fullName>
    </submittedName>
</protein>
<evidence type="ECO:0000313" key="1">
    <source>
        <dbReference type="EMBL" id="CAG8830857.1"/>
    </source>
</evidence>
<dbReference type="Proteomes" id="UP000789901">
    <property type="component" value="Unassembled WGS sequence"/>
</dbReference>
<accession>A0ABN7WFS8</accession>
<proteinExistence type="predicted"/>
<comment type="caution">
    <text evidence="1">The sequence shown here is derived from an EMBL/GenBank/DDBJ whole genome shotgun (WGS) entry which is preliminary data.</text>
</comment>
<dbReference type="EMBL" id="CAJVQB010043007">
    <property type="protein sequence ID" value="CAG8830857.1"/>
    <property type="molecule type" value="Genomic_DNA"/>
</dbReference>
<reference evidence="1 2" key="1">
    <citation type="submission" date="2021-06" db="EMBL/GenBank/DDBJ databases">
        <authorList>
            <person name="Kallberg Y."/>
            <person name="Tangrot J."/>
            <person name="Rosling A."/>
        </authorList>
    </citation>
    <scope>NUCLEOTIDE SEQUENCE [LARGE SCALE GENOMIC DNA]</scope>
    <source>
        <strain evidence="1 2">120-4 pot B 10/14</strain>
    </source>
</reference>
<keyword evidence="2" id="KW-1185">Reference proteome</keyword>
<organism evidence="1 2">
    <name type="scientific">Gigaspora margarita</name>
    <dbReference type="NCBI Taxonomy" id="4874"/>
    <lineage>
        <taxon>Eukaryota</taxon>
        <taxon>Fungi</taxon>
        <taxon>Fungi incertae sedis</taxon>
        <taxon>Mucoromycota</taxon>
        <taxon>Glomeromycotina</taxon>
        <taxon>Glomeromycetes</taxon>
        <taxon>Diversisporales</taxon>
        <taxon>Gigasporaceae</taxon>
        <taxon>Gigaspora</taxon>
    </lineage>
</organism>
<gene>
    <name evidence="1" type="ORF">GMARGA_LOCUS30472</name>
</gene>
<sequence>MELDKETFGLGCHYRNRDTNTNRLYCQNKSKIDMDEHKALIYHQRSTNDNKESEIIVNTESKGNAPGEEGNYDGLNNLKQCNKKGSIICDEMINTKCLPSKVLEKPMNIG</sequence>
<evidence type="ECO:0000313" key="2">
    <source>
        <dbReference type="Proteomes" id="UP000789901"/>
    </source>
</evidence>